<feature type="domain" description="Helix-turn-helix conjugative transposon-like" evidence="1">
    <location>
        <begin position="15"/>
        <end position="75"/>
    </location>
</feature>
<evidence type="ECO:0000259" key="1">
    <source>
        <dbReference type="Pfam" id="PF12645"/>
    </source>
</evidence>
<gene>
    <name evidence="2" type="ORF">MM59RIKEN_22890</name>
</gene>
<accession>A0A810Q9R2</accession>
<dbReference type="Pfam" id="PF12645">
    <property type="entry name" value="HTH_16"/>
    <property type="match status" value="1"/>
</dbReference>
<dbReference type="KEGG" id="pfaa:MM59RIKEN_22890"/>
<dbReference type="AlphaFoldDB" id="A0A810Q9R2"/>
<dbReference type="RefSeq" id="WP_050624379.1">
    <property type="nucleotide sequence ID" value="NZ_AP023420.1"/>
</dbReference>
<evidence type="ECO:0000313" key="2">
    <source>
        <dbReference type="EMBL" id="BCK84970.1"/>
    </source>
</evidence>
<sequence length="82" mass="9655">MKRKSSIPEEKLLPYETICAATRGDPEAMDEVLRHFDGYISHKATRIFYDEYGQSYCGVDVELKQRIQNKLIARIMERFKPE</sequence>
<reference evidence="2" key="1">
    <citation type="submission" date="2020-09" db="EMBL/GenBank/DDBJ databases">
        <title>New species isolated from human feces.</title>
        <authorList>
            <person name="Kitahara M."/>
            <person name="Shigeno Y."/>
            <person name="Shime M."/>
            <person name="Matsumoto Y."/>
            <person name="Nakamura S."/>
            <person name="Motooka D."/>
            <person name="Fukuoka S."/>
            <person name="Nishikawa H."/>
            <person name="Benno Y."/>
        </authorList>
    </citation>
    <scope>NUCLEOTIDE SEQUENCE</scope>
    <source>
        <strain evidence="2">MM59</strain>
    </source>
</reference>
<dbReference type="EMBL" id="AP023420">
    <property type="protein sequence ID" value="BCK84970.1"/>
    <property type="molecule type" value="Genomic_DNA"/>
</dbReference>
<dbReference type="GeneID" id="78199024"/>
<keyword evidence="3" id="KW-1185">Reference proteome</keyword>
<dbReference type="InterPro" id="IPR024760">
    <property type="entry name" value="HTH_dom_conjug_TS-like"/>
</dbReference>
<protein>
    <recommendedName>
        <fullName evidence="1">Helix-turn-helix conjugative transposon-like domain-containing protein</fullName>
    </recommendedName>
</protein>
<proteinExistence type="predicted"/>
<evidence type="ECO:0000313" key="3">
    <source>
        <dbReference type="Proteomes" id="UP000679848"/>
    </source>
</evidence>
<organism evidence="2 3">
    <name type="scientific">Pusillibacter faecalis</name>
    <dbReference type="NCBI Taxonomy" id="2714358"/>
    <lineage>
        <taxon>Bacteria</taxon>
        <taxon>Bacillati</taxon>
        <taxon>Bacillota</taxon>
        <taxon>Clostridia</taxon>
        <taxon>Eubacteriales</taxon>
        <taxon>Oscillospiraceae</taxon>
        <taxon>Pusillibacter</taxon>
    </lineage>
</organism>
<name>A0A810Q9R2_9FIRM</name>
<dbReference type="Proteomes" id="UP000679848">
    <property type="component" value="Chromosome"/>
</dbReference>